<dbReference type="EMBL" id="JAACJM010000028">
    <property type="protein sequence ID" value="KAF5365335.1"/>
    <property type="molecule type" value="Genomic_DNA"/>
</dbReference>
<evidence type="ECO:0000256" key="3">
    <source>
        <dbReference type="ARBA" id="ARBA00022771"/>
    </source>
</evidence>
<keyword evidence="2" id="KW-0479">Metal-binding</keyword>
<comment type="caution">
    <text evidence="8">The sequence shown here is derived from an EMBL/GenBank/DDBJ whole genome shotgun (WGS) entry which is preliminary data.</text>
</comment>
<proteinExistence type="predicted"/>
<dbReference type="InterPro" id="IPR008906">
    <property type="entry name" value="HATC_C_dom"/>
</dbReference>
<accession>A0A8H5GIG2</accession>
<dbReference type="GO" id="GO:0005634">
    <property type="term" value="C:nucleus"/>
    <property type="evidence" value="ECO:0007669"/>
    <property type="project" value="UniProtKB-SubCell"/>
</dbReference>
<dbReference type="PANTHER" id="PTHR46481:SF10">
    <property type="entry name" value="ZINC FINGER BED DOMAIN-CONTAINING PROTEIN 39"/>
    <property type="match status" value="1"/>
</dbReference>
<evidence type="ECO:0000259" key="7">
    <source>
        <dbReference type="Pfam" id="PF05699"/>
    </source>
</evidence>
<feature type="domain" description="HAT C-terminal dimerisation" evidence="7">
    <location>
        <begin position="33"/>
        <end position="109"/>
    </location>
</feature>
<evidence type="ECO:0000313" key="9">
    <source>
        <dbReference type="Proteomes" id="UP000559256"/>
    </source>
</evidence>
<keyword evidence="9" id="KW-1185">Reference proteome</keyword>
<dbReference type="Pfam" id="PF05699">
    <property type="entry name" value="Dimer_Tnp_hAT"/>
    <property type="match status" value="1"/>
</dbReference>
<dbReference type="OrthoDB" id="2506934at2759"/>
<dbReference type="GO" id="GO:0046983">
    <property type="term" value="F:protein dimerization activity"/>
    <property type="evidence" value="ECO:0007669"/>
    <property type="project" value="InterPro"/>
</dbReference>
<sequence length="195" mass="22357">MQVDEDEVTETKTNHFDNLPSLAPPKTDSFRDELDRYLDGDPKATEDVIAWWYDKIKSFPCLYRMALDYLTIPATSTDVERIFSQGRLMLPYVRNRLKVQTTHSLMCFGPWSRLGMIHDDDVKAVVLLDEVPLEQGDKDGDIEMPEVLCISRTLRDLTTFCASRHLSRSRSSGDRILVGQGWVEKFSSRVSRAIP</sequence>
<dbReference type="Proteomes" id="UP000559256">
    <property type="component" value="Unassembled WGS sequence"/>
</dbReference>
<dbReference type="InterPro" id="IPR052035">
    <property type="entry name" value="ZnF_BED_domain_contain"/>
</dbReference>
<protein>
    <recommendedName>
        <fullName evidence="7">HAT C-terminal dimerisation domain-containing protein</fullName>
    </recommendedName>
</protein>
<reference evidence="8 9" key="1">
    <citation type="journal article" date="2020" name="ISME J.">
        <title>Uncovering the hidden diversity of litter-decomposition mechanisms in mushroom-forming fungi.</title>
        <authorList>
            <person name="Floudas D."/>
            <person name="Bentzer J."/>
            <person name="Ahren D."/>
            <person name="Johansson T."/>
            <person name="Persson P."/>
            <person name="Tunlid A."/>
        </authorList>
    </citation>
    <scope>NUCLEOTIDE SEQUENCE [LARGE SCALE GENOMIC DNA]</scope>
    <source>
        <strain evidence="8 9">CBS 291.85</strain>
    </source>
</reference>
<keyword evidence="4" id="KW-0862">Zinc</keyword>
<keyword evidence="3" id="KW-0863">Zinc-finger</keyword>
<evidence type="ECO:0000313" key="8">
    <source>
        <dbReference type="EMBL" id="KAF5365335.1"/>
    </source>
</evidence>
<keyword evidence="5" id="KW-0539">Nucleus</keyword>
<evidence type="ECO:0000256" key="6">
    <source>
        <dbReference type="SAM" id="MobiDB-lite"/>
    </source>
</evidence>
<dbReference type="GO" id="GO:0008270">
    <property type="term" value="F:zinc ion binding"/>
    <property type="evidence" value="ECO:0007669"/>
    <property type="project" value="UniProtKB-KW"/>
</dbReference>
<dbReference type="SUPFAM" id="SSF53098">
    <property type="entry name" value="Ribonuclease H-like"/>
    <property type="match status" value="1"/>
</dbReference>
<dbReference type="PANTHER" id="PTHR46481">
    <property type="entry name" value="ZINC FINGER BED DOMAIN-CONTAINING PROTEIN 4"/>
    <property type="match status" value="1"/>
</dbReference>
<gene>
    <name evidence="8" type="ORF">D9758_005494</name>
</gene>
<comment type="subcellular location">
    <subcellularLocation>
        <location evidence="1">Nucleus</location>
    </subcellularLocation>
</comment>
<name>A0A8H5GIG2_9AGAR</name>
<dbReference type="InterPro" id="IPR012337">
    <property type="entry name" value="RNaseH-like_sf"/>
</dbReference>
<feature type="region of interest" description="Disordered" evidence="6">
    <location>
        <begin position="1"/>
        <end position="28"/>
    </location>
</feature>
<evidence type="ECO:0000256" key="2">
    <source>
        <dbReference type="ARBA" id="ARBA00022723"/>
    </source>
</evidence>
<evidence type="ECO:0000256" key="1">
    <source>
        <dbReference type="ARBA" id="ARBA00004123"/>
    </source>
</evidence>
<evidence type="ECO:0000256" key="4">
    <source>
        <dbReference type="ARBA" id="ARBA00022833"/>
    </source>
</evidence>
<evidence type="ECO:0000256" key="5">
    <source>
        <dbReference type="ARBA" id="ARBA00023242"/>
    </source>
</evidence>
<organism evidence="8 9">
    <name type="scientific">Tetrapyrgos nigripes</name>
    <dbReference type="NCBI Taxonomy" id="182062"/>
    <lineage>
        <taxon>Eukaryota</taxon>
        <taxon>Fungi</taxon>
        <taxon>Dikarya</taxon>
        <taxon>Basidiomycota</taxon>
        <taxon>Agaricomycotina</taxon>
        <taxon>Agaricomycetes</taxon>
        <taxon>Agaricomycetidae</taxon>
        <taxon>Agaricales</taxon>
        <taxon>Marasmiineae</taxon>
        <taxon>Marasmiaceae</taxon>
        <taxon>Tetrapyrgos</taxon>
    </lineage>
</organism>
<dbReference type="AlphaFoldDB" id="A0A8H5GIG2"/>